<evidence type="ECO:0000313" key="2">
    <source>
        <dbReference type="EMBL" id="CAL5098050.1"/>
    </source>
</evidence>
<feature type="region of interest" description="Disordered" evidence="1">
    <location>
        <begin position="192"/>
        <end position="236"/>
    </location>
</feature>
<protein>
    <submittedName>
        <fullName evidence="2">Uncharacterized protein</fullName>
    </submittedName>
</protein>
<gene>
    <name evidence="2" type="ORF">URODEC1_LOCUS117998</name>
</gene>
<reference evidence="2 3" key="2">
    <citation type="submission" date="2024-10" db="EMBL/GenBank/DDBJ databases">
        <authorList>
            <person name="Ryan C."/>
        </authorList>
    </citation>
    <scope>NUCLEOTIDE SEQUENCE [LARGE SCALE GENOMIC DNA]</scope>
</reference>
<feature type="compositionally biased region" description="Basic and acidic residues" evidence="1">
    <location>
        <begin position="192"/>
        <end position="201"/>
    </location>
</feature>
<evidence type="ECO:0000313" key="3">
    <source>
        <dbReference type="Proteomes" id="UP001497457"/>
    </source>
</evidence>
<accession>A0ABC9GPG4</accession>
<dbReference type="EMBL" id="OZ075119">
    <property type="protein sequence ID" value="CAL5098050.1"/>
    <property type="molecule type" value="Genomic_DNA"/>
</dbReference>
<dbReference type="AlphaFoldDB" id="A0ABC9GPG4"/>
<organism evidence="2 3">
    <name type="scientific">Urochloa decumbens</name>
    <dbReference type="NCBI Taxonomy" id="240449"/>
    <lineage>
        <taxon>Eukaryota</taxon>
        <taxon>Viridiplantae</taxon>
        <taxon>Streptophyta</taxon>
        <taxon>Embryophyta</taxon>
        <taxon>Tracheophyta</taxon>
        <taxon>Spermatophyta</taxon>
        <taxon>Magnoliopsida</taxon>
        <taxon>Liliopsida</taxon>
        <taxon>Poales</taxon>
        <taxon>Poaceae</taxon>
        <taxon>PACMAD clade</taxon>
        <taxon>Panicoideae</taxon>
        <taxon>Panicodae</taxon>
        <taxon>Paniceae</taxon>
        <taxon>Melinidinae</taxon>
        <taxon>Urochloa</taxon>
    </lineage>
</organism>
<keyword evidence="3" id="KW-1185">Reference proteome</keyword>
<reference evidence="3" key="1">
    <citation type="submission" date="2024-06" db="EMBL/GenBank/DDBJ databases">
        <authorList>
            <person name="Ryan C."/>
        </authorList>
    </citation>
    <scope>NUCLEOTIDE SEQUENCE [LARGE SCALE GENOMIC DNA]</scope>
</reference>
<evidence type="ECO:0000256" key="1">
    <source>
        <dbReference type="SAM" id="MobiDB-lite"/>
    </source>
</evidence>
<sequence>MMEAWKSYNTPISRVEDFSWILSICDAKSASEVTESHLLSTKHVKRAEKEVDKLTKEREKLLQRKYSVLIKKLEKMLKETHLTADDFDIDLKKQVNMNEYKSEKIYLKDIINKVKSASAERKELILRIQMIKRAVVKKLPLDQLDVLIKRVGDLVSKMEFDNNFQDVYYDGYLVNDTLKAIRAAVVKAANERAQKNKEVTTRTRSGRTAYPEFGTTTEENDAATAASDGEEAASRD</sequence>
<dbReference type="Proteomes" id="UP001497457">
    <property type="component" value="Chromosome 9rd"/>
</dbReference>
<name>A0ABC9GPG4_9POAL</name>
<proteinExistence type="predicted"/>